<keyword evidence="16" id="KW-0594">Phospholipid biosynthesis</keyword>
<evidence type="ECO:0000256" key="9">
    <source>
        <dbReference type="ARBA" id="ARBA00022516"/>
    </source>
</evidence>
<feature type="transmembrane region" description="Helical" evidence="21">
    <location>
        <begin position="127"/>
        <end position="144"/>
    </location>
</feature>
<name>A0A160KSE4_9MICO</name>
<evidence type="ECO:0000256" key="5">
    <source>
        <dbReference type="ARBA" id="ARBA00010185"/>
    </source>
</evidence>
<evidence type="ECO:0000256" key="19">
    <source>
        <dbReference type="SAM" id="Coils"/>
    </source>
</evidence>
<evidence type="ECO:0000256" key="7">
    <source>
        <dbReference type="ARBA" id="ARBA00019373"/>
    </source>
</evidence>
<evidence type="ECO:0000256" key="11">
    <source>
        <dbReference type="ARBA" id="ARBA00022692"/>
    </source>
</evidence>
<evidence type="ECO:0000256" key="20">
    <source>
        <dbReference type="SAM" id="MobiDB-lite"/>
    </source>
</evidence>
<feature type="transmembrane region" description="Helical" evidence="21">
    <location>
        <begin position="254"/>
        <end position="272"/>
    </location>
</feature>
<evidence type="ECO:0000256" key="1">
    <source>
        <dbReference type="ARBA" id="ARBA00001698"/>
    </source>
</evidence>
<dbReference type="PANTHER" id="PTHR46382">
    <property type="entry name" value="PHOSPHATIDATE CYTIDYLYLTRANSFERASE"/>
    <property type="match status" value="1"/>
</dbReference>
<dbReference type="GO" id="GO:0005886">
    <property type="term" value="C:plasma membrane"/>
    <property type="evidence" value="ECO:0007669"/>
    <property type="project" value="UniProtKB-SubCell"/>
</dbReference>
<feature type="coiled-coil region" evidence="19">
    <location>
        <begin position="40"/>
        <end position="71"/>
    </location>
</feature>
<evidence type="ECO:0000256" key="12">
    <source>
        <dbReference type="ARBA" id="ARBA00022695"/>
    </source>
</evidence>
<keyword evidence="23" id="KW-1185">Reference proteome</keyword>
<dbReference type="UniPathway" id="UPA00557">
    <property type="reaction ID" value="UER00614"/>
</dbReference>
<evidence type="ECO:0000256" key="10">
    <source>
        <dbReference type="ARBA" id="ARBA00022679"/>
    </source>
</evidence>
<dbReference type="GO" id="GO:0016024">
    <property type="term" value="P:CDP-diacylglycerol biosynthetic process"/>
    <property type="evidence" value="ECO:0007669"/>
    <property type="project" value="UniProtKB-UniPathway"/>
</dbReference>
<gene>
    <name evidence="22" type="ORF">A6122_1475</name>
</gene>
<dbReference type="PATRIC" id="fig|33888.3.peg.1619"/>
<reference evidence="22 23" key="1">
    <citation type="submission" date="2016-05" db="EMBL/GenBank/DDBJ databases">
        <title>Complete genome sequence of Rathayibacter tritici NCPPB 1953.</title>
        <authorList>
            <person name="Park J."/>
            <person name="Lee H.-H."/>
            <person name="Lee S.-W."/>
            <person name="Seo Y.-S."/>
        </authorList>
    </citation>
    <scope>NUCLEOTIDE SEQUENCE [LARGE SCALE GENOMIC DNA]</scope>
    <source>
        <strain evidence="22 23">NCPPB 1953</strain>
    </source>
</reference>
<evidence type="ECO:0000256" key="8">
    <source>
        <dbReference type="ARBA" id="ARBA00022475"/>
    </source>
</evidence>
<dbReference type="InterPro" id="IPR000374">
    <property type="entry name" value="PC_trans"/>
</dbReference>
<dbReference type="PROSITE" id="PS01315">
    <property type="entry name" value="CDS"/>
    <property type="match status" value="1"/>
</dbReference>
<keyword evidence="8" id="KW-1003">Cell membrane</keyword>
<evidence type="ECO:0000256" key="6">
    <source>
        <dbReference type="ARBA" id="ARBA00012487"/>
    </source>
</evidence>
<feature type="transmembrane region" description="Helical" evidence="21">
    <location>
        <begin position="188"/>
        <end position="208"/>
    </location>
</feature>
<dbReference type="KEGG" id="rtn:A6122_1475"/>
<keyword evidence="13 21" id="KW-1133">Transmembrane helix</keyword>
<dbReference type="EMBL" id="CP015515">
    <property type="protein sequence ID" value="AND16612.1"/>
    <property type="molecule type" value="Genomic_DNA"/>
</dbReference>
<feature type="transmembrane region" description="Helical" evidence="21">
    <location>
        <begin position="278"/>
        <end position="298"/>
    </location>
</feature>
<dbReference type="GO" id="GO:0004605">
    <property type="term" value="F:phosphatidate cytidylyltransferase activity"/>
    <property type="evidence" value="ECO:0007669"/>
    <property type="project" value="UniProtKB-EC"/>
</dbReference>
<dbReference type="PANTHER" id="PTHR46382:SF1">
    <property type="entry name" value="PHOSPHATIDATE CYTIDYLYLTRANSFERASE"/>
    <property type="match status" value="1"/>
</dbReference>
<feature type="transmembrane region" description="Helical" evidence="21">
    <location>
        <begin position="76"/>
        <end position="95"/>
    </location>
</feature>
<evidence type="ECO:0000256" key="17">
    <source>
        <dbReference type="ARBA" id="ARBA00023264"/>
    </source>
</evidence>
<evidence type="ECO:0000256" key="18">
    <source>
        <dbReference type="RuleBase" id="RU003938"/>
    </source>
</evidence>
<feature type="region of interest" description="Disordered" evidence="20">
    <location>
        <begin position="1"/>
        <end position="34"/>
    </location>
</feature>
<comment type="pathway">
    <text evidence="4">Lipid metabolism.</text>
</comment>
<proteinExistence type="inferred from homology"/>
<evidence type="ECO:0000256" key="13">
    <source>
        <dbReference type="ARBA" id="ARBA00022989"/>
    </source>
</evidence>
<feature type="transmembrane region" description="Helical" evidence="21">
    <location>
        <begin position="101"/>
        <end position="120"/>
    </location>
</feature>
<evidence type="ECO:0000256" key="14">
    <source>
        <dbReference type="ARBA" id="ARBA00023098"/>
    </source>
</evidence>
<keyword evidence="9" id="KW-0444">Lipid biosynthesis</keyword>
<dbReference type="STRING" id="33888.A6122_1475"/>
<dbReference type="EC" id="2.7.7.41" evidence="6 18"/>
<feature type="transmembrane region" description="Helical" evidence="21">
    <location>
        <begin position="214"/>
        <end position="233"/>
    </location>
</feature>
<evidence type="ECO:0000256" key="15">
    <source>
        <dbReference type="ARBA" id="ARBA00023136"/>
    </source>
</evidence>
<evidence type="ECO:0000256" key="2">
    <source>
        <dbReference type="ARBA" id="ARBA00004651"/>
    </source>
</evidence>
<comment type="pathway">
    <text evidence="3 18">Phospholipid metabolism; CDP-diacylglycerol biosynthesis; CDP-diacylglycerol from sn-glycerol 3-phosphate: step 3/3.</text>
</comment>
<evidence type="ECO:0000256" key="3">
    <source>
        <dbReference type="ARBA" id="ARBA00005119"/>
    </source>
</evidence>
<dbReference type="Proteomes" id="UP000077071">
    <property type="component" value="Chromosome"/>
</dbReference>
<keyword evidence="10 18" id="KW-0808">Transferase</keyword>
<comment type="similarity">
    <text evidence="5 18">Belongs to the CDS family.</text>
</comment>
<keyword evidence="19" id="KW-0175">Coiled coil</keyword>
<keyword evidence="12 18" id="KW-0548">Nucleotidyltransferase</keyword>
<dbReference type="Pfam" id="PF01148">
    <property type="entry name" value="CTP_transf_1"/>
    <property type="match status" value="1"/>
</dbReference>
<keyword evidence="14" id="KW-0443">Lipid metabolism</keyword>
<evidence type="ECO:0000313" key="23">
    <source>
        <dbReference type="Proteomes" id="UP000077071"/>
    </source>
</evidence>
<comment type="catalytic activity">
    <reaction evidence="1 18">
        <text>a 1,2-diacyl-sn-glycero-3-phosphate + CTP + H(+) = a CDP-1,2-diacyl-sn-glycerol + diphosphate</text>
        <dbReference type="Rhea" id="RHEA:16229"/>
        <dbReference type="ChEBI" id="CHEBI:15378"/>
        <dbReference type="ChEBI" id="CHEBI:33019"/>
        <dbReference type="ChEBI" id="CHEBI:37563"/>
        <dbReference type="ChEBI" id="CHEBI:58332"/>
        <dbReference type="ChEBI" id="CHEBI:58608"/>
        <dbReference type="EC" id="2.7.7.41"/>
    </reaction>
</comment>
<evidence type="ECO:0000256" key="21">
    <source>
        <dbReference type="SAM" id="Phobius"/>
    </source>
</evidence>
<sequence>MGEIPEGPVGGQKSVDGQKRPSPRVPGARGSRMVTRDALRARAQQGRADVERQLEATRAQLEATNDRLTARSGRNLVSATAIGLIGGGAMVVSLLVVKELFMVLAGALVLLAALELSNALRHAGRDIPRIPTGIAAVAAVPAAYYGGLGAAWAAVLGGSILVGVWRLGEQLFRRTASSRRDLALDIGLGAFVQGYTTFLCAFAIRLVAEPGGQLWAFAFLVLVIVVDTGAYISGLTWGKHPMAPRISPKKTWEGFAGAAVAGIVVGVLLALLMLGQPWWVGAVFGAVVLLTATLGDLAESLIKRDIGIKDMSSWLPGHGGVLDRLDSILPSAAAAYVLYFLFGH</sequence>
<comment type="subcellular location">
    <subcellularLocation>
        <location evidence="2">Cell membrane</location>
        <topology evidence="2">Multi-pass membrane protein</topology>
    </subcellularLocation>
</comment>
<keyword evidence="17" id="KW-1208">Phospholipid metabolism</keyword>
<organism evidence="22 23">
    <name type="scientific">Rathayibacter tritici</name>
    <dbReference type="NCBI Taxonomy" id="33888"/>
    <lineage>
        <taxon>Bacteria</taxon>
        <taxon>Bacillati</taxon>
        <taxon>Actinomycetota</taxon>
        <taxon>Actinomycetes</taxon>
        <taxon>Micrococcales</taxon>
        <taxon>Microbacteriaceae</taxon>
        <taxon>Rathayibacter</taxon>
    </lineage>
</organism>
<evidence type="ECO:0000313" key="22">
    <source>
        <dbReference type="EMBL" id="AND16612.1"/>
    </source>
</evidence>
<keyword evidence="11 18" id="KW-0812">Transmembrane</keyword>
<protein>
    <recommendedName>
        <fullName evidence="7 18">Phosphatidate cytidylyltransferase</fullName>
        <ecNumber evidence="6 18">2.7.7.41</ecNumber>
    </recommendedName>
</protein>
<keyword evidence="15 21" id="KW-0472">Membrane</keyword>
<dbReference type="AlphaFoldDB" id="A0A160KSE4"/>
<evidence type="ECO:0000256" key="16">
    <source>
        <dbReference type="ARBA" id="ARBA00023209"/>
    </source>
</evidence>
<accession>A0A160KSE4</accession>
<evidence type="ECO:0000256" key="4">
    <source>
        <dbReference type="ARBA" id="ARBA00005189"/>
    </source>
</evidence>